<comment type="caution">
    <text evidence="1">The sequence shown here is derived from an EMBL/GenBank/DDBJ whole genome shotgun (WGS) entry which is preliminary data.</text>
</comment>
<name>A0A2S7SUL3_9BACT</name>
<keyword evidence="2" id="KW-1185">Reference proteome</keyword>
<protein>
    <submittedName>
        <fullName evidence="1">Uncharacterized protein</fullName>
    </submittedName>
</protein>
<sequence>MNNITNEYHEAALLAADQIAENFCRQIIAIQRNIIARPQGQDAPTSEETMMMVKLVNCLDKIRRFSGRTPSRKTKKETTVAETAPTAVPANTEKQQVVAAQETAPVSQQDFEDYNYILGNIGFIEDATTVKFRDTQVNAKWLQYNLFQYCLPAASRQFIHDANDFLEYVDYEVLKQNIKIWKKSLERAA</sequence>
<organism evidence="1 2">
    <name type="scientific">Flavipsychrobacter stenotrophus</name>
    <dbReference type="NCBI Taxonomy" id="2077091"/>
    <lineage>
        <taxon>Bacteria</taxon>
        <taxon>Pseudomonadati</taxon>
        <taxon>Bacteroidota</taxon>
        <taxon>Chitinophagia</taxon>
        <taxon>Chitinophagales</taxon>
        <taxon>Chitinophagaceae</taxon>
        <taxon>Flavipsychrobacter</taxon>
    </lineage>
</organism>
<dbReference type="Proteomes" id="UP000239872">
    <property type="component" value="Unassembled WGS sequence"/>
</dbReference>
<evidence type="ECO:0000313" key="1">
    <source>
        <dbReference type="EMBL" id="PQJ10226.1"/>
    </source>
</evidence>
<accession>A0A2S7SUL3</accession>
<gene>
    <name evidence="1" type="ORF">CJD36_016180</name>
</gene>
<reference evidence="1 2" key="1">
    <citation type="submission" date="2018-01" db="EMBL/GenBank/DDBJ databases">
        <title>A novel member of the phylum Bacteroidetes isolated from glacier ice.</title>
        <authorList>
            <person name="Liu Q."/>
            <person name="Xin Y.-H."/>
        </authorList>
    </citation>
    <scope>NUCLEOTIDE SEQUENCE [LARGE SCALE GENOMIC DNA]</scope>
    <source>
        <strain evidence="1 2">RB1R16</strain>
    </source>
</reference>
<dbReference type="EMBL" id="PPSL01000004">
    <property type="protein sequence ID" value="PQJ10226.1"/>
    <property type="molecule type" value="Genomic_DNA"/>
</dbReference>
<proteinExistence type="predicted"/>
<evidence type="ECO:0000313" key="2">
    <source>
        <dbReference type="Proteomes" id="UP000239872"/>
    </source>
</evidence>
<dbReference type="AlphaFoldDB" id="A0A2S7SUL3"/>
<dbReference type="RefSeq" id="WP_105040235.1">
    <property type="nucleotide sequence ID" value="NZ_PPSL01000004.1"/>
</dbReference>